<dbReference type="RefSeq" id="WP_180306980.1">
    <property type="nucleotide sequence ID" value="NZ_CP058952.1"/>
</dbReference>
<gene>
    <name evidence="2" type="ORF">HZU75_16025</name>
</gene>
<feature type="transmembrane region" description="Helical" evidence="1">
    <location>
        <begin position="166"/>
        <end position="188"/>
    </location>
</feature>
<evidence type="ECO:0000256" key="1">
    <source>
        <dbReference type="SAM" id="Phobius"/>
    </source>
</evidence>
<dbReference type="AlphaFoldDB" id="A0A7D5ZJI8"/>
<proteinExistence type="predicted"/>
<evidence type="ECO:0000313" key="3">
    <source>
        <dbReference type="Proteomes" id="UP000510822"/>
    </source>
</evidence>
<keyword evidence="1" id="KW-0812">Transmembrane</keyword>
<dbReference type="KEGG" id="cfon:HZU75_16025"/>
<sequence length="190" mass="21607">MPQLERHYLFGLCIIVLLAAWMRARVRLLKSLPRMRWLLLAIFAVYAWSTPGVYLFPVWFSPTLSGIFEGVEQSVRLLVVAASLQIMLTNLSKSDIVSGLYYLILPLSHFGLDALHFSVRLALTLESAEQLLERKFSFTELMRQIMNPESQRLIKTSIVDLCRLSVWQGCCLVVQLVLIIGTVLIGNIQL</sequence>
<accession>A0A7D5ZJI8</accession>
<reference evidence="2 3" key="1">
    <citation type="journal article" date="2016" name="Int. J. Syst. Evol. Microbiol.">
        <title>Chitinibacter fontanus sp. nov., isolated from a spring.</title>
        <authorList>
            <person name="Sheu S.Y."/>
            <person name="Li Y.S."/>
            <person name="Young C.C."/>
            <person name="Chen W.M."/>
        </authorList>
    </citation>
    <scope>NUCLEOTIDE SEQUENCE [LARGE SCALE GENOMIC DNA]</scope>
    <source>
        <strain evidence="2 3">STM-7</strain>
    </source>
</reference>
<evidence type="ECO:0000313" key="2">
    <source>
        <dbReference type="EMBL" id="QLI82907.1"/>
    </source>
</evidence>
<protein>
    <recommendedName>
        <fullName evidence="4">Energy-coupling factor transporter transmembrane protein EcfT</fullName>
    </recommendedName>
</protein>
<dbReference type="EMBL" id="CP058952">
    <property type="protein sequence ID" value="QLI82907.1"/>
    <property type="molecule type" value="Genomic_DNA"/>
</dbReference>
<name>A0A7D5ZJI8_9NEIS</name>
<feature type="transmembrane region" description="Helical" evidence="1">
    <location>
        <begin position="36"/>
        <end position="55"/>
    </location>
</feature>
<keyword evidence="1" id="KW-1133">Transmembrane helix</keyword>
<dbReference type="Proteomes" id="UP000510822">
    <property type="component" value="Chromosome"/>
</dbReference>
<organism evidence="2 3">
    <name type="scientific">Chitinibacter fontanus</name>
    <dbReference type="NCBI Taxonomy" id="1737446"/>
    <lineage>
        <taxon>Bacteria</taxon>
        <taxon>Pseudomonadati</taxon>
        <taxon>Pseudomonadota</taxon>
        <taxon>Betaproteobacteria</taxon>
        <taxon>Neisseriales</taxon>
        <taxon>Chitinibacteraceae</taxon>
        <taxon>Chitinibacter</taxon>
    </lineage>
</organism>
<keyword evidence="3" id="KW-1185">Reference proteome</keyword>
<evidence type="ECO:0008006" key="4">
    <source>
        <dbReference type="Google" id="ProtNLM"/>
    </source>
</evidence>
<keyword evidence="1" id="KW-0472">Membrane</keyword>
<feature type="transmembrane region" description="Helical" evidence="1">
    <location>
        <begin position="6"/>
        <end position="24"/>
    </location>
</feature>